<keyword evidence="2" id="KW-1185">Reference proteome</keyword>
<evidence type="ECO:0000313" key="2">
    <source>
        <dbReference type="Proteomes" id="UP000008783"/>
    </source>
</evidence>
<name>E3KSQ4_PUCGT</name>
<dbReference type="GeneID" id="10537908"/>
<accession>E3KSQ4</accession>
<proteinExistence type="predicted"/>
<sequence length="1036" mass="117869">MANHPGGRRKIVKIKPLDRNLGYDGSNMPIEEFISKYEEAAETVGASSQDLASQILFFIRGPDLQDEVEEMHGYEECNWVNLKEELTYRFGITLTLEECSREELVDLVSYVANMGGIRTPEPFRQFILQFEHIAHYLIENGYNSSMDEFAKLFWQSLSPELERAISDPLIWDCHLVLDENFHIAEIPSYGVILEYIDREFNKLDKIQEDCDQPAQEIGQNNPYQFPQWSMEHFNSEFQSPLTETSTPVLSSNLDAFPLTLENGQSLETLEPLDNTETKQFGSETEVISAKIPSEISLPYAIIEENCSPVAPVTLEFPPQILEICKKLDPFDRNQSAYLGSESETCAENIDNLPVGPVNLESSPQLIANDQPLATLEPWSITETEYLGSESAIFAEPISPEETFPVYQVEKTPVNPIPESQNPLQILMEDKNEEKFSQSIKPEDVSVLDSVQSIQSPTINSTRFAPEGIGTPEEPISNIAPNLSLEIDYTPNSQLNSMENLVAEPLFKDSIDGFFSQKPVFIPSKQVFDPQRNFNKTLGTYNKETDPGEATEMIPQSASITKILTESVSPTTHQVPPHQQELPPSKAPDNSQIFLQPPWISSGKTGTRNIANFKKKRIKSNSINHAFSVPNFFPSSLDKLAKDNLQYIWFRDRIKRKELSNLHVPQTSARNKSKGNLKRKKTRIRFGRHTAVIIVSESKPSSGLFETQKQAIDAGATSFASLALDDLDRSLTEKKTLRRCSYKIVLLVRIAGYTPSIHPDLPKPDTIGIEATNFASLSFARSVWNASKKRKKILISNVSRWMVQRSKKRGQSILPKYMLKSFDCSRKLTRESSAIVVSIRFKYQDRKTKEKRLDLLHRSWKFVRILETVALPVRSKKETINKGWVLPMNSSKHSIWRRISVKIPASIGALDQSEDIPESMVVAFRNSFKRYWHCWELDWEGRVGWNQERDDVKHLSGLFYPGVEHVLRSHIATKVKGYIMVQTTRNKELEGLFSWNLTEEAFNLSHQLNTDFNPIVLAMDTSNLNQMMTRPVSTLQY</sequence>
<organism evidence="1 2">
    <name type="scientific">Puccinia graminis f. sp. tritici (strain CRL 75-36-700-3 / race SCCL)</name>
    <name type="common">Black stem rust fungus</name>
    <dbReference type="NCBI Taxonomy" id="418459"/>
    <lineage>
        <taxon>Eukaryota</taxon>
        <taxon>Fungi</taxon>
        <taxon>Dikarya</taxon>
        <taxon>Basidiomycota</taxon>
        <taxon>Pucciniomycotina</taxon>
        <taxon>Pucciniomycetes</taxon>
        <taxon>Pucciniales</taxon>
        <taxon>Pucciniaceae</taxon>
        <taxon>Puccinia</taxon>
    </lineage>
</organism>
<gene>
    <name evidence="1" type="ORF">PGTG_12924</name>
</gene>
<evidence type="ECO:0000313" key="1">
    <source>
        <dbReference type="EMBL" id="EFP87340.1"/>
    </source>
</evidence>
<dbReference type="AlphaFoldDB" id="E3KSQ4"/>
<reference evidence="2" key="2">
    <citation type="journal article" date="2011" name="Proc. Natl. Acad. Sci. U.S.A.">
        <title>Obligate biotrophy features unraveled by the genomic analysis of rust fungi.</title>
        <authorList>
            <person name="Duplessis S."/>
            <person name="Cuomo C.A."/>
            <person name="Lin Y.-C."/>
            <person name="Aerts A."/>
            <person name="Tisserant E."/>
            <person name="Veneault-Fourrey C."/>
            <person name="Joly D.L."/>
            <person name="Hacquard S."/>
            <person name="Amselem J."/>
            <person name="Cantarel B.L."/>
            <person name="Chiu R."/>
            <person name="Coutinho P.M."/>
            <person name="Feau N."/>
            <person name="Field M."/>
            <person name="Frey P."/>
            <person name="Gelhaye E."/>
            <person name="Goldberg J."/>
            <person name="Grabherr M.G."/>
            <person name="Kodira C.D."/>
            <person name="Kohler A."/>
            <person name="Kuees U."/>
            <person name="Lindquist E.A."/>
            <person name="Lucas S.M."/>
            <person name="Mago R."/>
            <person name="Mauceli E."/>
            <person name="Morin E."/>
            <person name="Murat C."/>
            <person name="Pangilinan J.L."/>
            <person name="Park R."/>
            <person name="Pearson M."/>
            <person name="Quesneville H."/>
            <person name="Rouhier N."/>
            <person name="Sakthikumar S."/>
            <person name="Salamov A.A."/>
            <person name="Schmutz J."/>
            <person name="Selles B."/>
            <person name="Shapiro H."/>
            <person name="Tanguay P."/>
            <person name="Tuskan G.A."/>
            <person name="Henrissat B."/>
            <person name="Van de Peer Y."/>
            <person name="Rouze P."/>
            <person name="Ellis J.G."/>
            <person name="Dodds P.N."/>
            <person name="Schein J.E."/>
            <person name="Zhong S."/>
            <person name="Hamelin R.C."/>
            <person name="Grigoriev I.V."/>
            <person name="Szabo L.J."/>
            <person name="Martin F."/>
        </authorList>
    </citation>
    <scope>NUCLEOTIDE SEQUENCE [LARGE SCALE GENOMIC DNA]</scope>
    <source>
        <strain evidence="2">CRL 75-36-700-3 / race SCCL</strain>
    </source>
</reference>
<dbReference type="Proteomes" id="UP000008783">
    <property type="component" value="Unassembled WGS sequence"/>
</dbReference>
<dbReference type="RefSeq" id="XP_003331759.1">
    <property type="nucleotide sequence ID" value="XM_003331711.2"/>
</dbReference>
<protein>
    <submittedName>
        <fullName evidence="1">Uncharacterized protein</fullName>
    </submittedName>
</protein>
<dbReference type="InParanoid" id="E3KSQ4"/>
<dbReference type="KEGG" id="pgr:PGTG_12924"/>
<dbReference type="VEuPathDB" id="FungiDB:PGTG_12924"/>
<dbReference type="HOGENOM" id="CLU_293397_0_0_1"/>
<reference key="1">
    <citation type="submission" date="2007-01" db="EMBL/GenBank/DDBJ databases">
        <title>The Genome Sequence of Puccinia graminis f. sp. tritici Strain CRL 75-36-700-3.</title>
        <authorList>
            <consortium name="The Broad Institute Genome Sequencing Platform"/>
            <person name="Birren B."/>
            <person name="Lander E."/>
            <person name="Galagan J."/>
            <person name="Nusbaum C."/>
            <person name="Devon K."/>
            <person name="Cuomo C."/>
            <person name="Jaffe D."/>
            <person name="Butler J."/>
            <person name="Alvarez P."/>
            <person name="Gnerre S."/>
            <person name="Grabherr M."/>
            <person name="Mauceli E."/>
            <person name="Brockman W."/>
            <person name="Young S."/>
            <person name="LaButti K."/>
            <person name="Sykes S."/>
            <person name="DeCaprio D."/>
            <person name="Crawford M."/>
            <person name="Koehrsen M."/>
            <person name="Engels R."/>
            <person name="Montgomery P."/>
            <person name="Pearson M."/>
            <person name="Howarth C."/>
            <person name="Larson L."/>
            <person name="White J."/>
            <person name="Zeng Q."/>
            <person name="Kodira C."/>
            <person name="Yandava C."/>
            <person name="Alvarado L."/>
            <person name="O'Leary S."/>
            <person name="Szabo L."/>
            <person name="Dean R."/>
            <person name="Schein J."/>
        </authorList>
    </citation>
    <scope>NUCLEOTIDE SEQUENCE</scope>
    <source>
        <strain>CRL 75-36-700-3</strain>
    </source>
</reference>
<dbReference type="EMBL" id="DS178305">
    <property type="protein sequence ID" value="EFP87340.1"/>
    <property type="molecule type" value="Genomic_DNA"/>
</dbReference>